<evidence type="ECO:0000313" key="4">
    <source>
        <dbReference type="Proteomes" id="UP000217349"/>
    </source>
</evidence>
<reference evidence="4" key="1">
    <citation type="submission" date="2017-09" db="EMBL/GenBank/DDBJ databases">
        <title>The complete genome of Sulfurospirillum sp. JPD-1.</title>
        <authorList>
            <person name="Goris T."/>
        </authorList>
    </citation>
    <scope>NUCLEOTIDE SEQUENCE [LARGE SCALE GENOMIC DNA]</scope>
    <source>
        <strain evidence="4">JPD-1</strain>
    </source>
</reference>
<feature type="compositionally biased region" description="Low complexity" evidence="1">
    <location>
        <begin position="290"/>
        <end position="300"/>
    </location>
</feature>
<evidence type="ECO:0000313" key="3">
    <source>
        <dbReference type="EMBL" id="ATB69078.1"/>
    </source>
</evidence>
<dbReference type="Proteomes" id="UP000217349">
    <property type="component" value="Chromosome"/>
</dbReference>
<dbReference type="PROSITE" id="PS51257">
    <property type="entry name" value="PROKAR_LIPOPROTEIN"/>
    <property type="match status" value="1"/>
</dbReference>
<feature type="domain" description="SHOCT" evidence="2">
    <location>
        <begin position="258"/>
        <end position="285"/>
    </location>
</feature>
<feature type="region of interest" description="Disordered" evidence="1">
    <location>
        <begin position="239"/>
        <end position="259"/>
    </location>
</feature>
<feature type="region of interest" description="Disordered" evidence="1">
    <location>
        <begin position="284"/>
        <end position="305"/>
    </location>
</feature>
<protein>
    <recommendedName>
        <fullName evidence="2">SHOCT domain-containing protein</fullName>
    </recommendedName>
</protein>
<evidence type="ECO:0000259" key="2">
    <source>
        <dbReference type="Pfam" id="PF09851"/>
    </source>
</evidence>
<organism evidence="3 4">
    <name type="scientific">Sulfurospirillum diekertiae</name>
    <dbReference type="NCBI Taxonomy" id="1854492"/>
    <lineage>
        <taxon>Bacteria</taxon>
        <taxon>Pseudomonadati</taxon>
        <taxon>Campylobacterota</taxon>
        <taxon>Epsilonproteobacteria</taxon>
        <taxon>Campylobacterales</taxon>
        <taxon>Sulfurospirillaceae</taxon>
        <taxon>Sulfurospirillum</taxon>
    </lineage>
</organism>
<sequence length="341" mass="37678">MKYWGHVISVSMAVILSGCASSYSDSGTFIPSPKDVGNMLSKKETPQELIAKSQDKELTKTFVEGKFTKVTSINALPYGLSLECKRLYETDSFIYLSKSRQFYRDLAADFLQDDVAKAYIDTIQKRGNGYSIYNGEGNQALLKAYVGGALKENTKTEIYMYDSDFAIVEYNKAGEKVSALIRQARIEPSQLGSAMGHNDPAVTIHQNIFVLFAGEMKKVALNLNNATLQNNLYKSVGLEASSPTSTQTATSPSTSKADKIQELHELYKSGALSEDEYNKEKTKILNSDATPTTPTSTTPSNPYVGTPMEAMLVQKFNQQNGTNFTSMKEIQEYAIAKKQQQ</sequence>
<name>A0A290HMY9_9BACT</name>
<dbReference type="EMBL" id="CP023275">
    <property type="protein sequence ID" value="ATB69078.1"/>
    <property type="molecule type" value="Genomic_DNA"/>
</dbReference>
<gene>
    <name evidence="3" type="ORF">SJPD1_0966</name>
</gene>
<feature type="compositionally biased region" description="Low complexity" evidence="1">
    <location>
        <begin position="240"/>
        <end position="255"/>
    </location>
</feature>
<dbReference type="Pfam" id="PF09851">
    <property type="entry name" value="SHOCT"/>
    <property type="match status" value="1"/>
</dbReference>
<dbReference type="RefSeq" id="WP_168171324.1">
    <property type="nucleotide sequence ID" value="NZ_CP023275.1"/>
</dbReference>
<evidence type="ECO:0000256" key="1">
    <source>
        <dbReference type="SAM" id="MobiDB-lite"/>
    </source>
</evidence>
<proteinExistence type="predicted"/>
<dbReference type="AlphaFoldDB" id="A0A290HMY9"/>
<dbReference type="KEGG" id="sulj:SJPD1_0966"/>
<dbReference type="InterPro" id="IPR018649">
    <property type="entry name" value="SHOCT"/>
</dbReference>
<accession>A0A290HMY9</accession>